<reference evidence="4" key="1">
    <citation type="submission" date="2017-09" db="EMBL/GenBank/DDBJ databases">
        <title>Depth-based differentiation of microbial function through sediment-hosted aquifers and enrichment of novel symbionts in the deep terrestrial subsurface.</title>
        <authorList>
            <person name="Probst A.J."/>
            <person name="Ladd B."/>
            <person name="Jarett J.K."/>
            <person name="Geller-Mcgrath D.E."/>
            <person name="Sieber C.M.K."/>
            <person name="Emerson J.B."/>
            <person name="Anantharaman K."/>
            <person name="Thomas B.C."/>
            <person name="Malmstrom R."/>
            <person name="Stieglmeier M."/>
            <person name="Klingl A."/>
            <person name="Woyke T."/>
            <person name="Ryan C.M."/>
            <person name="Banfield J.F."/>
        </authorList>
    </citation>
    <scope>NUCLEOTIDE SEQUENCE [LARGE SCALE GENOMIC DNA]</scope>
</reference>
<dbReference type="InterPro" id="IPR051910">
    <property type="entry name" value="ComF/GntX_DNA_util-trans"/>
</dbReference>
<organism evidence="3 4">
    <name type="scientific">Candidatus Shapirobacteria bacterium CG09_land_8_20_14_0_10_39_12</name>
    <dbReference type="NCBI Taxonomy" id="1974885"/>
    <lineage>
        <taxon>Bacteria</taxon>
        <taxon>Candidatus Shapironibacteriota</taxon>
    </lineage>
</organism>
<dbReference type="PANTHER" id="PTHR47505:SF1">
    <property type="entry name" value="DNA UTILIZATION PROTEIN YHGH"/>
    <property type="match status" value="1"/>
</dbReference>
<evidence type="ECO:0000256" key="1">
    <source>
        <dbReference type="ARBA" id="ARBA00008007"/>
    </source>
</evidence>
<dbReference type="InterPro" id="IPR044005">
    <property type="entry name" value="DZR_2"/>
</dbReference>
<name>A0A2H0WPW0_9BACT</name>
<evidence type="ECO:0000313" key="4">
    <source>
        <dbReference type="Proteomes" id="UP000230775"/>
    </source>
</evidence>
<dbReference type="Proteomes" id="UP000230775">
    <property type="component" value="Unassembled WGS sequence"/>
</dbReference>
<accession>A0A2H0WPW0</accession>
<dbReference type="AlphaFoldDB" id="A0A2H0WPW0"/>
<dbReference type="CDD" id="cd06223">
    <property type="entry name" value="PRTases_typeI"/>
    <property type="match status" value="1"/>
</dbReference>
<comment type="similarity">
    <text evidence="1">Belongs to the ComF/GntX family.</text>
</comment>
<proteinExistence type="inferred from homology"/>
<comment type="caution">
    <text evidence="3">The sequence shown here is derived from an EMBL/GenBank/DDBJ whole genome shotgun (WGS) entry which is preliminary data.</text>
</comment>
<evidence type="ECO:0000313" key="3">
    <source>
        <dbReference type="EMBL" id="PIS14690.1"/>
    </source>
</evidence>
<dbReference type="Gene3D" id="3.40.50.2020">
    <property type="match status" value="1"/>
</dbReference>
<protein>
    <recommendedName>
        <fullName evidence="2">Double zinc ribbon domain-containing protein</fullName>
    </recommendedName>
</protein>
<dbReference type="SUPFAM" id="SSF53271">
    <property type="entry name" value="PRTase-like"/>
    <property type="match status" value="1"/>
</dbReference>
<evidence type="ECO:0000259" key="2">
    <source>
        <dbReference type="Pfam" id="PF18912"/>
    </source>
</evidence>
<dbReference type="PANTHER" id="PTHR47505">
    <property type="entry name" value="DNA UTILIZATION PROTEIN YHGH"/>
    <property type="match status" value="1"/>
</dbReference>
<dbReference type="Pfam" id="PF18912">
    <property type="entry name" value="DZR_2"/>
    <property type="match status" value="1"/>
</dbReference>
<gene>
    <name evidence="3" type="ORF">COT64_01270</name>
</gene>
<dbReference type="InterPro" id="IPR029057">
    <property type="entry name" value="PRTase-like"/>
</dbReference>
<dbReference type="InterPro" id="IPR000836">
    <property type="entry name" value="PRTase_dom"/>
</dbReference>
<feature type="domain" description="Double zinc ribbon" evidence="2">
    <location>
        <begin position="4"/>
        <end position="49"/>
    </location>
</feature>
<sequence length="231" mass="26422">MDFWDLIFPPKCAGCGKQGSYFCSKCLLTIKEATQICPVCERPNLFGQTHNSCLTKTSPDGLFSFFVYDGIIKDAIHKLKYKFITDLEKDLWQIIKKSLCQRGEEMKFLNKFISQEKPVIAPIPLYWYKEHLRGFNQSLLIGKRFAGSFRLTVVDNFLVRKKNSVSQTKLSQEEREKNVKGIFHCSPVIHNTKFNILLVDDVWTTGATMKEATGVLKEAGVKKVWGLTVAR</sequence>
<dbReference type="EMBL" id="PEZI01000029">
    <property type="protein sequence ID" value="PIS14690.1"/>
    <property type="molecule type" value="Genomic_DNA"/>
</dbReference>